<feature type="chain" id="PRO_5031540742" description="Acid stress chaperone HdeA" evidence="1">
    <location>
        <begin position="24"/>
        <end position="86"/>
    </location>
</feature>
<proteinExistence type="predicted"/>
<organism evidence="3 4">
    <name type="scientific">Methylobacterium brachythecii</name>
    <dbReference type="NCBI Taxonomy" id="1176177"/>
    <lineage>
        <taxon>Bacteria</taxon>
        <taxon>Pseudomonadati</taxon>
        <taxon>Pseudomonadota</taxon>
        <taxon>Alphaproteobacteria</taxon>
        <taxon>Hyphomicrobiales</taxon>
        <taxon>Methylobacteriaceae</taxon>
        <taxon>Methylobacterium</taxon>
    </lineage>
</organism>
<keyword evidence="1" id="KW-0732">Signal</keyword>
<dbReference type="AlphaFoldDB" id="A0A7W6AK84"/>
<name>A0A7W6AK84_9HYPH</name>
<dbReference type="RefSeq" id="WP_183505163.1">
    <property type="nucleotide sequence ID" value="NZ_BSPG01000007.1"/>
</dbReference>
<reference evidence="2" key="1">
    <citation type="journal article" date="2014" name="Int. J. Syst. Evol. Microbiol.">
        <title>Complete genome of a new Firmicutes species belonging to the dominant human colonic microbiota ('Ruminococcus bicirculans') reveals two chromosomes and a selective capacity to utilize plant glucans.</title>
        <authorList>
            <consortium name="NISC Comparative Sequencing Program"/>
            <person name="Wegmann U."/>
            <person name="Louis P."/>
            <person name="Goesmann A."/>
            <person name="Henrissat B."/>
            <person name="Duncan S.H."/>
            <person name="Flint H.J."/>
        </authorList>
    </citation>
    <scope>NUCLEOTIDE SEQUENCE</scope>
    <source>
        <strain evidence="2">NBRC 107710</strain>
    </source>
</reference>
<evidence type="ECO:0000313" key="2">
    <source>
        <dbReference type="EMBL" id="GLS43715.1"/>
    </source>
</evidence>
<dbReference type="Proteomes" id="UP001156881">
    <property type="component" value="Unassembled WGS sequence"/>
</dbReference>
<protein>
    <recommendedName>
        <fullName evidence="6">Acid stress chaperone HdeA</fullName>
    </recommendedName>
</protein>
<reference evidence="3 4" key="3">
    <citation type="submission" date="2020-08" db="EMBL/GenBank/DDBJ databases">
        <title>Genomic Encyclopedia of Type Strains, Phase IV (KMG-IV): sequencing the most valuable type-strain genomes for metagenomic binning, comparative biology and taxonomic classification.</title>
        <authorList>
            <person name="Goeker M."/>
        </authorList>
    </citation>
    <scope>NUCLEOTIDE SEQUENCE [LARGE SCALE GENOMIC DNA]</scope>
    <source>
        <strain evidence="3 4">DSM 24105</strain>
    </source>
</reference>
<evidence type="ECO:0000313" key="3">
    <source>
        <dbReference type="EMBL" id="MBB3902790.1"/>
    </source>
</evidence>
<dbReference type="Proteomes" id="UP000517759">
    <property type="component" value="Unassembled WGS sequence"/>
</dbReference>
<gene>
    <name evidence="2" type="ORF">GCM10007884_17000</name>
    <name evidence="3" type="ORF">GGR33_002292</name>
</gene>
<dbReference type="EMBL" id="JACIDN010000004">
    <property type="protein sequence ID" value="MBB3902790.1"/>
    <property type="molecule type" value="Genomic_DNA"/>
</dbReference>
<feature type="signal peptide" evidence="1">
    <location>
        <begin position="1"/>
        <end position="23"/>
    </location>
</feature>
<evidence type="ECO:0000313" key="5">
    <source>
        <dbReference type="Proteomes" id="UP001156881"/>
    </source>
</evidence>
<reference evidence="5" key="2">
    <citation type="journal article" date="2019" name="Int. J. Syst. Evol. Microbiol.">
        <title>The Global Catalogue of Microorganisms (GCM) 10K type strain sequencing project: providing services to taxonomists for standard genome sequencing and annotation.</title>
        <authorList>
            <consortium name="The Broad Institute Genomics Platform"/>
            <consortium name="The Broad Institute Genome Sequencing Center for Infectious Disease"/>
            <person name="Wu L."/>
            <person name="Ma J."/>
        </authorList>
    </citation>
    <scope>NUCLEOTIDE SEQUENCE [LARGE SCALE GENOMIC DNA]</scope>
    <source>
        <strain evidence="5">NBRC 107710</strain>
    </source>
</reference>
<comment type="caution">
    <text evidence="3">The sequence shown here is derived from an EMBL/GenBank/DDBJ whole genome shotgun (WGS) entry which is preliminary data.</text>
</comment>
<reference evidence="2" key="4">
    <citation type="submission" date="2023-01" db="EMBL/GenBank/DDBJ databases">
        <title>Draft genome sequence of Methylobacterium brachythecii strain NBRC 107710.</title>
        <authorList>
            <person name="Sun Q."/>
            <person name="Mori K."/>
        </authorList>
    </citation>
    <scope>NUCLEOTIDE SEQUENCE</scope>
    <source>
        <strain evidence="2">NBRC 107710</strain>
    </source>
</reference>
<evidence type="ECO:0000256" key="1">
    <source>
        <dbReference type="SAM" id="SignalP"/>
    </source>
</evidence>
<keyword evidence="5" id="KW-1185">Reference proteome</keyword>
<sequence length="86" mass="8831">MSKLSVTVFAVLAGFALVTGAAAQTGDMSCADYLKADAQAQASLSAEDKAMLQSDPQAAAIDAKVKAYCRANPKVSSSEAIMKAMQ</sequence>
<evidence type="ECO:0000313" key="4">
    <source>
        <dbReference type="Proteomes" id="UP000517759"/>
    </source>
</evidence>
<accession>A0A7W6AK84</accession>
<dbReference type="EMBL" id="BSPG01000007">
    <property type="protein sequence ID" value="GLS43715.1"/>
    <property type="molecule type" value="Genomic_DNA"/>
</dbReference>
<evidence type="ECO:0008006" key="6">
    <source>
        <dbReference type="Google" id="ProtNLM"/>
    </source>
</evidence>